<accession>X1C305</accession>
<gene>
    <name evidence="1" type="ORF">S01H4_35445</name>
</gene>
<reference evidence="1" key="1">
    <citation type="journal article" date="2014" name="Front. Microbiol.">
        <title>High frequency of phylogenetically diverse reductive dehalogenase-homologous genes in deep subseafloor sedimentary metagenomes.</title>
        <authorList>
            <person name="Kawai M."/>
            <person name="Futagami T."/>
            <person name="Toyoda A."/>
            <person name="Takaki Y."/>
            <person name="Nishi S."/>
            <person name="Hori S."/>
            <person name="Arai W."/>
            <person name="Tsubouchi T."/>
            <person name="Morono Y."/>
            <person name="Uchiyama I."/>
            <person name="Ito T."/>
            <person name="Fujiyama A."/>
            <person name="Inagaki F."/>
            <person name="Takami H."/>
        </authorList>
    </citation>
    <scope>NUCLEOTIDE SEQUENCE</scope>
    <source>
        <strain evidence="1">Expedition CK06-06</strain>
    </source>
</reference>
<dbReference type="EMBL" id="BART01018848">
    <property type="protein sequence ID" value="GAG78771.1"/>
    <property type="molecule type" value="Genomic_DNA"/>
</dbReference>
<sequence>MEIRAEDNKIVFHKHLKMTKPCKEWLDQQENGNGAIRNLILSDLEKEKDVVSKAVNVVR</sequence>
<dbReference type="AlphaFoldDB" id="X1C305"/>
<proteinExistence type="predicted"/>
<name>X1C305_9ZZZZ</name>
<comment type="caution">
    <text evidence="1">The sequence shown here is derived from an EMBL/GenBank/DDBJ whole genome shotgun (WGS) entry which is preliminary data.</text>
</comment>
<evidence type="ECO:0000313" key="1">
    <source>
        <dbReference type="EMBL" id="GAG78771.1"/>
    </source>
</evidence>
<organism evidence="1">
    <name type="scientific">marine sediment metagenome</name>
    <dbReference type="NCBI Taxonomy" id="412755"/>
    <lineage>
        <taxon>unclassified sequences</taxon>
        <taxon>metagenomes</taxon>
        <taxon>ecological metagenomes</taxon>
    </lineage>
</organism>
<protein>
    <submittedName>
        <fullName evidence="1">Uncharacterized protein</fullName>
    </submittedName>
</protein>